<comment type="caution">
    <text evidence="1">The sequence shown here is derived from an EMBL/GenBank/DDBJ whole genome shotgun (WGS) entry which is preliminary data.</text>
</comment>
<keyword evidence="2" id="KW-1185">Reference proteome</keyword>
<organism evidence="1 2">
    <name type="scientific">Rhododendron molle</name>
    <name type="common">Chinese azalea</name>
    <name type="synonym">Azalea mollis</name>
    <dbReference type="NCBI Taxonomy" id="49168"/>
    <lineage>
        <taxon>Eukaryota</taxon>
        <taxon>Viridiplantae</taxon>
        <taxon>Streptophyta</taxon>
        <taxon>Embryophyta</taxon>
        <taxon>Tracheophyta</taxon>
        <taxon>Spermatophyta</taxon>
        <taxon>Magnoliopsida</taxon>
        <taxon>eudicotyledons</taxon>
        <taxon>Gunneridae</taxon>
        <taxon>Pentapetalae</taxon>
        <taxon>asterids</taxon>
        <taxon>Ericales</taxon>
        <taxon>Ericaceae</taxon>
        <taxon>Ericoideae</taxon>
        <taxon>Rhodoreae</taxon>
        <taxon>Rhododendron</taxon>
    </lineage>
</organism>
<name>A0ACC0NCJ7_RHOML</name>
<reference evidence="1" key="1">
    <citation type="submission" date="2022-02" db="EMBL/GenBank/DDBJ databases">
        <title>Plant Genome Project.</title>
        <authorList>
            <person name="Zhang R.-G."/>
        </authorList>
    </citation>
    <scope>NUCLEOTIDE SEQUENCE</scope>
    <source>
        <strain evidence="1">AT1</strain>
    </source>
</reference>
<dbReference type="Proteomes" id="UP001062846">
    <property type="component" value="Chromosome 6"/>
</dbReference>
<sequence length="58" mass="6110">MKSERASAKVCPEICKGGAVFMICESKGNQKLSPACSCCFAGPGCTIYYNDGTFDTCS</sequence>
<accession>A0ACC0NCJ7</accession>
<dbReference type="EMBL" id="CM046393">
    <property type="protein sequence ID" value="KAI8551058.1"/>
    <property type="molecule type" value="Genomic_DNA"/>
</dbReference>
<evidence type="ECO:0000313" key="1">
    <source>
        <dbReference type="EMBL" id="KAI8551058.1"/>
    </source>
</evidence>
<gene>
    <name evidence="1" type="ORF">RHMOL_Rhmol06G0155500</name>
</gene>
<proteinExistence type="predicted"/>
<evidence type="ECO:0000313" key="2">
    <source>
        <dbReference type="Proteomes" id="UP001062846"/>
    </source>
</evidence>
<protein>
    <submittedName>
        <fullName evidence="1">Uncharacterized protein</fullName>
    </submittedName>
</protein>